<keyword evidence="3" id="KW-1185">Reference proteome</keyword>
<reference evidence="2 3" key="1">
    <citation type="submission" date="2020-10" db="EMBL/GenBank/DDBJ databases">
        <title>complete genome sequencing of Lysobacter sp. H21R20.</title>
        <authorList>
            <person name="Bae J.-W."/>
            <person name="Lee S.-Y."/>
        </authorList>
    </citation>
    <scope>NUCLEOTIDE SEQUENCE [LARGE SCALE GENOMIC DNA]</scope>
    <source>
        <strain evidence="2 3">H21R20</strain>
    </source>
</reference>
<evidence type="ECO:0000256" key="1">
    <source>
        <dbReference type="SAM" id="MobiDB-lite"/>
    </source>
</evidence>
<sequence length="248" mass="27175">MSFTSTAAAGAKRPPHRPDPFGSLHSPAQRPFAPRVFKRREFERRDVYGFRSLKEERSVEVDGLPAIAVALALECDPRVQAFTERPRYLRAGDATVELGFWVRHATGFEEFLFIVGDGQCVGGASGMARPRDAERLQTAADAAGINLKFVTEADVRRAGSEISLHNRLLAFSQVAQSLPNRLALRNRIVEHMATAGRARVDQLEAALVPFHSADVQAVACELVCLGILDFDRNVELSRNTVLLNAGAP</sequence>
<feature type="region of interest" description="Disordered" evidence="1">
    <location>
        <begin position="1"/>
        <end position="29"/>
    </location>
</feature>
<organism evidence="2 3">
    <name type="scientific">Novilysobacter ciconiae</name>
    <dbReference type="NCBI Taxonomy" id="2781022"/>
    <lineage>
        <taxon>Bacteria</taxon>
        <taxon>Pseudomonadati</taxon>
        <taxon>Pseudomonadota</taxon>
        <taxon>Gammaproteobacteria</taxon>
        <taxon>Lysobacterales</taxon>
        <taxon>Lysobacteraceae</taxon>
        <taxon>Novilysobacter</taxon>
    </lineage>
</organism>
<dbReference type="KEGG" id="lcic:INQ41_06715"/>
<name>A0A7S6UDT7_9GAMM</name>
<dbReference type="AlphaFoldDB" id="A0A7S6UDT7"/>
<evidence type="ECO:0000313" key="3">
    <source>
        <dbReference type="Proteomes" id="UP000594059"/>
    </source>
</evidence>
<dbReference type="EMBL" id="CP063656">
    <property type="protein sequence ID" value="QOW18431.1"/>
    <property type="molecule type" value="Genomic_DNA"/>
</dbReference>
<accession>A0A7S6UDT7</accession>
<evidence type="ECO:0000313" key="2">
    <source>
        <dbReference type="EMBL" id="QOW18431.1"/>
    </source>
</evidence>
<gene>
    <name evidence="2" type="ORF">INQ41_06715</name>
</gene>
<dbReference type="Proteomes" id="UP000594059">
    <property type="component" value="Chromosome"/>
</dbReference>
<dbReference type="RefSeq" id="WP_193983050.1">
    <property type="nucleotide sequence ID" value="NZ_CP063656.1"/>
</dbReference>
<protein>
    <submittedName>
        <fullName evidence="2">Uncharacterized protein</fullName>
    </submittedName>
</protein>
<proteinExistence type="predicted"/>